<accession>A0ABD0YCK5</accession>
<keyword evidence="3" id="KW-1015">Disulfide bond</keyword>
<keyword evidence="8" id="KW-0121">Carboxypeptidase</keyword>
<name>A0ABD0YCK5_9HEMI</name>
<dbReference type="GO" id="GO:0004180">
    <property type="term" value="F:carboxypeptidase activity"/>
    <property type="evidence" value="ECO:0007669"/>
    <property type="project" value="UniProtKB-KW"/>
</dbReference>
<keyword evidence="8" id="KW-0378">Hydrolase</keyword>
<feature type="binding site" evidence="5">
    <location>
        <position position="61"/>
    </location>
    <ligand>
        <name>Zn(2+)</name>
        <dbReference type="ChEBI" id="CHEBI:29105"/>
        <label>1</label>
        <note>catalytic</note>
    </ligand>
</feature>
<keyword evidence="8" id="KW-0482">Metalloprotease</keyword>
<dbReference type="PRINTS" id="PR00791">
    <property type="entry name" value="PEPDIPTASEA"/>
</dbReference>
<keyword evidence="5 8" id="KW-0862">Zinc</keyword>
<dbReference type="EMBL" id="JBFDAA010000010">
    <property type="protein sequence ID" value="KAL1124414.1"/>
    <property type="molecule type" value="Genomic_DNA"/>
</dbReference>
<evidence type="ECO:0000256" key="7">
    <source>
        <dbReference type="PROSITE-ProRule" id="PRU01355"/>
    </source>
</evidence>
<evidence type="ECO:0000256" key="8">
    <source>
        <dbReference type="RuleBase" id="RU361144"/>
    </source>
</evidence>
<evidence type="ECO:0000313" key="9">
    <source>
        <dbReference type="EMBL" id="KAL1124414.1"/>
    </source>
</evidence>
<comment type="caution">
    <text evidence="7">Lacks conserved residue(s) required for the propagation of feature annotation.</text>
</comment>
<comment type="caution">
    <text evidence="9">The sequence shown here is derived from an EMBL/GenBank/DDBJ whole genome shotgun (WGS) entry which is preliminary data.</text>
</comment>
<evidence type="ECO:0000313" key="10">
    <source>
        <dbReference type="Proteomes" id="UP001558652"/>
    </source>
</evidence>
<dbReference type="PROSITE" id="PS52011">
    <property type="entry name" value="PEPTIDASE_M2"/>
    <property type="match status" value="2"/>
</dbReference>
<evidence type="ECO:0000256" key="3">
    <source>
        <dbReference type="ARBA" id="ARBA00023157"/>
    </source>
</evidence>
<keyword evidence="8" id="KW-0645">Protease</keyword>
<dbReference type="PANTHER" id="PTHR10514:SF45">
    <property type="entry name" value="ANGIOTENSIN-CONVERTING ENZYME"/>
    <property type="match status" value="1"/>
</dbReference>
<dbReference type="PANTHER" id="PTHR10514">
    <property type="entry name" value="ANGIOTENSIN-CONVERTING ENZYME"/>
    <property type="match status" value="1"/>
</dbReference>
<comment type="similarity">
    <text evidence="1 7 8">Belongs to the peptidase M2 family.</text>
</comment>
<dbReference type="GO" id="GO:0046872">
    <property type="term" value="F:metal ion binding"/>
    <property type="evidence" value="ECO:0007669"/>
    <property type="project" value="UniProtKB-KW"/>
</dbReference>
<evidence type="ECO:0000256" key="5">
    <source>
        <dbReference type="PIRSR" id="PIRSR601548-3"/>
    </source>
</evidence>
<evidence type="ECO:0000256" key="2">
    <source>
        <dbReference type="ARBA" id="ARBA00022729"/>
    </source>
</evidence>
<dbReference type="Pfam" id="PF01401">
    <property type="entry name" value="Peptidase_M2"/>
    <property type="match status" value="2"/>
</dbReference>
<keyword evidence="4 8" id="KW-0325">Glycoprotein</keyword>
<dbReference type="SUPFAM" id="SSF55486">
    <property type="entry name" value="Metalloproteases ('zincins'), catalytic domain"/>
    <property type="match status" value="2"/>
</dbReference>
<feature type="binding site" evidence="6">
    <location>
        <position position="61"/>
    </location>
    <ligand>
        <name>Zn(2+)</name>
        <dbReference type="ChEBI" id="CHEBI:29105"/>
        <label>2</label>
        <note>catalytic</note>
    </ligand>
</feature>
<dbReference type="EC" id="3.4.-.-" evidence="8"/>
<dbReference type="GO" id="GO:0006508">
    <property type="term" value="P:proteolysis"/>
    <property type="evidence" value="ECO:0007669"/>
    <property type="project" value="UniProtKB-KW"/>
</dbReference>
<keyword evidence="5 8" id="KW-0479">Metal-binding</keyword>
<gene>
    <name evidence="9" type="ORF">AAG570_001043</name>
</gene>
<keyword evidence="10" id="KW-1185">Reference proteome</keyword>
<dbReference type="GO" id="GO:0008237">
    <property type="term" value="F:metallopeptidase activity"/>
    <property type="evidence" value="ECO:0007669"/>
    <property type="project" value="UniProtKB-KW"/>
</dbReference>
<proteinExistence type="inferred from homology"/>
<sequence length="145" mass="17277">MWTSDYEIENLLQMVSSNWEEIRPLYLELHAYVRKKLNECYGKLAPTGGKPIPVHLTAFHEAVAWAIELFIHSNNHLEIINLVNSPAKDNDINYLLMLALEKIPSILHSYVVDLWRYKIFQGVVKEEEYNKKWWELRYRLKYSLI</sequence>
<evidence type="ECO:0000256" key="6">
    <source>
        <dbReference type="PIRSR" id="PIRSR601548-8"/>
    </source>
</evidence>
<reference evidence="9 10" key="1">
    <citation type="submission" date="2024-07" db="EMBL/GenBank/DDBJ databases">
        <title>Chromosome-level genome assembly of the water stick insect Ranatra chinensis (Heteroptera: Nepidae).</title>
        <authorList>
            <person name="Liu X."/>
        </authorList>
    </citation>
    <scope>NUCLEOTIDE SEQUENCE [LARGE SCALE GENOMIC DNA]</scope>
    <source>
        <strain evidence="9">Cailab_2021Rc</strain>
        <tissue evidence="9">Muscle</tissue>
    </source>
</reference>
<dbReference type="Proteomes" id="UP001558652">
    <property type="component" value="Unassembled WGS sequence"/>
</dbReference>
<comment type="cofactor">
    <cofactor evidence="8">
        <name>Zn(2+)</name>
        <dbReference type="ChEBI" id="CHEBI:29105"/>
    </cofactor>
    <text evidence="8">Binds 2 Zn(2+) ions per subunit.</text>
</comment>
<dbReference type="AlphaFoldDB" id="A0ABD0YCK5"/>
<evidence type="ECO:0000256" key="1">
    <source>
        <dbReference type="ARBA" id="ARBA00008139"/>
    </source>
</evidence>
<dbReference type="InterPro" id="IPR001548">
    <property type="entry name" value="Peptidase_M2"/>
</dbReference>
<protein>
    <recommendedName>
        <fullName evidence="8">Angiotensin-converting enzyme</fullName>
        <ecNumber evidence="8">3.4.-.-</ecNumber>
    </recommendedName>
</protein>
<organism evidence="9 10">
    <name type="scientific">Ranatra chinensis</name>
    <dbReference type="NCBI Taxonomy" id="642074"/>
    <lineage>
        <taxon>Eukaryota</taxon>
        <taxon>Metazoa</taxon>
        <taxon>Ecdysozoa</taxon>
        <taxon>Arthropoda</taxon>
        <taxon>Hexapoda</taxon>
        <taxon>Insecta</taxon>
        <taxon>Pterygota</taxon>
        <taxon>Neoptera</taxon>
        <taxon>Paraneoptera</taxon>
        <taxon>Hemiptera</taxon>
        <taxon>Heteroptera</taxon>
        <taxon>Panheteroptera</taxon>
        <taxon>Nepomorpha</taxon>
        <taxon>Nepidae</taxon>
        <taxon>Ranatrinae</taxon>
        <taxon>Ranatra</taxon>
    </lineage>
</organism>
<evidence type="ECO:0000256" key="4">
    <source>
        <dbReference type="ARBA" id="ARBA00023180"/>
    </source>
</evidence>
<keyword evidence="2" id="KW-0732">Signal</keyword>